<reference evidence="10" key="2">
    <citation type="journal article" date="2021" name="PeerJ">
        <title>Extensive microbial diversity within the chicken gut microbiome revealed by metagenomics and culture.</title>
        <authorList>
            <person name="Gilroy R."/>
            <person name="Ravi A."/>
            <person name="Getino M."/>
            <person name="Pursley I."/>
            <person name="Horton D.L."/>
            <person name="Alikhan N.F."/>
            <person name="Baker D."/>
            <person name="Gharbi K."/>
            <person name="Hall N."/>
            <person name="Watson M."/>
            <person name="Adriaenssens E.M."/>
            <person name="Foster-Nyarko E."/>
            <person name="Jarju S."/>
            <person name="Secka A."/>
            <person name="Antonio M."/>
            <person name="Oren A."/>
            <person name="Chaudhuri R.R."/>
            <person name="La Ragione R."/>
            <person name="Hildebrand F."/>
            <person name="Pallen M.J."/>
        </authorList>
    </citation>
    <scope>NUCLEOTIDE SEQUENCE</scope>
    <source>
        <strain evidence="10">1383</strain>
    </source>
</reference>
<dbReference type="CDD" id="cd04604">
    <property type="entry name" value="CBS_pair_SIS_assoc"/>
    <property type="match status" value="1"/>
</dbReference>
<feature type="domain" description="CBS" evidence="8">
    <location>
        <begin position="277"/>
        <end position="329"/>
    </location>
</feature>
<dbReference type="GO" id="GO:1901135">
    <property type="term" value="P:carbohydrate derivative metabolic process"/>
    <property type="evidence" value="ECO:0007669"/>
    <property type="project" value="InterPro"/>
</dbReference>
<dbReference type="GO" id="GO:0019146">
    <property type="term" value="F:arabinose-5-phosphate isomerase activity"/>
    <property type="evidence" value="ECO:0007669"/>
    <property type="project" value="UniProtKB-ARBA"/>
</dbReference>
<organism evidence="10 11">
    <name type="scientific">Candidatus Merdimorpha stercoravium</name>
    <dbReference type="NCBI Taxonomy" id="2840863"/>
    <lineage>
        <taxon>Bacteria</taxon>
        <taxon>Pseudomonadati</taxon>
        <taxon>Bacteroidota</taxon>
        <taxon>Flavobacteriia</taxon>
        <taxon>Flavobacteriales</taxon>
        <taxon>Candidatus Merdimorpha</taxon>
    </lineage>
</organism>
<dbReference type="GO" id="GO:0005975">
    <property type="term" value="P:carbohydrate metabolic process"/>
    <property type="evidence" value="ECO:0007669"/>
    <property type="project" value="InterPro"/>
</dbReference>
<dbReference type="Proteomes" id="UP000824161">
    <property type="component" value="Unassembled WGS sequence"/>
</dbReference>
<evidence type="ECO:0000256" key="6">
    <source>
        <dbReference type="PIRSR" id="PIRSR004692-3"/>
    </source>
</evidence>
<dbReference type="GO" id="GO:0097367">
    <property type="term" value="F:carbohydrate derivative binding"/>
    <property type="evidence" value="ECO:0007669"/>
    <property type="project" value="InterPro"/>
</dbReference>
<name>A0A9D1HAL8_9FLAO</name>
<reference evidence="10" key="1">
    <citation type="submission" date="2020-10" db="EMBL/GenBank/DDBJ databases">
        <authorList>
            <person name="Gilroy R."/>
        </authorList>
    </citation>
    <scope>NUCLEOTIDE SEQUENCE</scope>
    <source>
        <strain evidence="10">1383</strain>
    </source>
</reference>
<evidence type="ECO:0000256" key="1">
    <source>
        <dbReference type="ARBA" id="ARBA00008165"/>
    </source>
</evidence>
<keyword evidence="5" id="KW-0479">Metal-binding</keyword>
<keyword evidence="5" id="KW-0862">Zinc</keyword>
<comment type="similarity">
    <text evidence="1 4">Belongs to the SIS family. GutQ/KpsF subfamily.</text>
</comment>
<sequence length="329" mass="35616">MENRGEKGQNILQLAKNVVLEEAKGVEYLAERLDGNFEKAVRMIFECPSRVVVTGIGKSALVGQKIVATFNSTGTPSVFMHTADAMHGDLGAVMPGDVVIMLSKSGNTPEIKALVPVLRGLGNRIIAITANTDSYMARGADCVLDAYVEREVCPNNLAPTTSTTVQMVLGDALAVALEVLRGFGREDFARFHPGGALGKRLYMRVRDVIAQNERPAVAPQTPIKQVIDEISSKYLGVTAVTDPQGRIVGVVTDGDLRRTLARYDDGSIFSLTAADIMTRHPKTIPDDVLAFDALEMLQKYEINNLLVTDAQGNYVGVIHLHDLVREGIV</sequence>
<feature type="site" description="Catalytically relevant" evidence="6">
    <location>
        <position position="151"/>
    </location>
</feature>
<dbReference type="Pfam" id="PF01380">
    <property type="entry name" value="SIS"/>
    <property type="match status" value="1"/>
</dbReference>
<dbReference type="EMBL" id="DVLY01000027">
    <property type="protein sequence ID" value="HIT97437.1"/>
    <property type="molecule type" value="Genomic_DNA"/>
</dbReference>
<dbReference type="Pfam" id="PF00571">
    <property type="entry name" value="CBS"/>
    <property type="match status" value="2"/>
</dbReference>
<gene>
    <name evidence="10" type="ORF">IAC44_01210</name>
</gene>
<evidence type="ECO:0000256" key="7">
    <source>
        <dbReference type="PROSITE-ProRule" id="PRU00703"/>
    </source>
</evidence>
<evidence type="ECO:0000313" key="10">
    <source>
        <dbReference type="EMBL" id="HIT97437.1"/>
    </source>
</evidence>
<feature type="binding site" evidence="5">
    <location>
        <position position="81"/>
    </location>
    <ligand>
        <name>Zn(2+)</name>
        <dbReference type="ChEBI" id="CHEBI:29105"/>
    </ligand>
</feature>
<dbReference type="PROSITE" id="PS51464">
    <property type="entry name" value="SIS"/>
    <property type="match status" value="1"/>
</dbReference>
<dbReference type="PANTHER" id="PTHR42745:SF1">
    <property type="entry name" value="ARABINOSE 5-PHOSPHATE ISOMERASE KDSD"/>
    <property type="match status" value="1"/>
</dbReference>
<evidence type="ECO:0000256" key="2">
    <source>
        <dbReference type="ARBA" id="ARBA00022737"/>
    </source>
</evidence>
<keyword evidence="2" id="KW-0677">Repeat</keyword>
<dbReference type="PANTHER" id="PTHR42745">
    <property type="match status" value="1"/>
</dbReference>
<dbReference type="SMART" id="SM00116">
    <property type="entry name" value="CBS"/>
    <property type="match status" value="2"/>
</dbReference>
<dbReference type="InterPro" id="IPR004800">
    <property type="entry name" value="KdsD/KpsF-type"/>
</dbReference>
<dbReference type="InterPro" id="IPR000644">
    <property type="entry name" value="CBS_dom"/>
</dbReference>
<dbReference type="SUPFAM" id="SSF53697">
    <property type="entry name" value="SIS domain"/>
    <property type="match status" value="1"/>
</dbReference>
<dbReference type="CDD" id="cd05014">
    <property type="entry name" value="SIS_Kpsf"/>
    <property type="match status" value="1"/>
</dbReference>
<protein>
    <submittedName>
        <fullName evidence="10">KpsF/GutQ family sugar-phosphate isomerase</fullName>
    </submittedName>
</protein>
<dbReference type="InterPro" id="IPR050986">
    <property type="entry name" value="GutQ/KpsF_isomerases"/>
</dbReference>
<evidence type="ECO:0000259" key="9">
    <source>
        <dbReference type="PROSITE" id="PS51464"/>
    </source>
</evidence>
<feature type="site" description="Catalytically relevant" evidence="6">
    <location>
        <position position="192"/>
    </location>
</feature>
<accession>A0A9D1HAL8</accession>
<feature type="site" description="Catalytically relevant" evidence="6">
    <location>
        <position position="58"/>
    </location>
</feature>
<feature type="site" description="Catalytically relevant" evidence="6">
    <location>
        <position position="110"/>
    </location>
</feature>
<feature type="domain" description="SIS" evidence="9">
    <location>
        <begin position="40"/>
        <end position="183"/>
    </location>
</feature>
<dbReference type="InterPro" id="IPR046348">
    <property type="entry name" value="SIS_dom_sf"/>
</dbReference>
<evidence type="ECO:0000256" key="5">
    <source>
        <dbReference type="PIRSR" id="PIRSR004692-2"/>
    </source>
</evidence>
<comment type="caution">
    <text evidence="10">The sequence shown here is derived from an EMBL/GenBank/DDBJ whole genome shotgun (WGS) entry which is preliminary data.</text>
</comment>
<dbReference type="Gene3D" id="3.10.580.10">
    <property type="entry name" value="CBS-domain"/>
    <property type="match status" value="1"/>
</dbReference>
<proteinExistence type="inferred from homology"/>
<dbReference type="InterPro" id="IPR046342">
    <property type="entry name" value="CBS_dom_sf"/>
</dbReference>
<evidence type="ECO:0000256" key="3">
    <source>
        <dbReference type="ARBA" id="ARBA00023122"/>
    </source>
</evidence>
<dbReference type="NCBIfam" id="TIGR00393">
    <property type="entry name" value="kpsF"/>
    <property type="match status" value="1"/>
</dbReference>
<dbReference type="PIRSF" id="PIRSF004692">
    <property type="entry name" value="KdsD_KpsF"/>
    <property type="match status" value="1"/>
</dbReference>
<keyword evidence="3 7" id="KW-0129">CBS domain</keyword>
<evidence type="ECO:0000256" key="4">
    <source>
        <dbReference type="PIRNR" id="PIRNR004692"/>
    </source>
</evidence>
<dbReference type="GO" id="GO:0046872">
    <property type="term" value="F:metal ion binding"/>
    <property type="evidence" value="ECO:0007669"/>
    <property type="project" value="UniProtKB-KW"/>
</dbReference>
<dbReference type="Gene3D" id="3.40.50.10490">
    <property type="entry name" value="Glucose-6-phosphate isomerase like protein, domain 1"/>
    <property type="match status" value="1"/>
</dbReference>
<dbReference type="AlphaFoldDB" id="A0A9D1HAL8"/>
<feature type="domain" description="CBS" evidence="8">
    <location>
        <begin position="210"/>
        <end position="267"/>
    </location>
</feature>
<dbReference type="InterPro" id="IPR035474">
    <property type="entry name" value="SIS_Kpsf"/>
</dbReference>
<dbReference type="PROSITE" id="PS51371">
    <property type="entry name" value="CBS"/>
    <property type="match status" value="2"/>
</dbReference>
<dbReference type="FunFam" id="3.40.50.10490:FF:000011">
    <property type="entry name" value="Arabinose 5-phosphate isomerase"/>
    <property type="match status" value="1"/>
</dbReference>
<evidence type="ECO:0000259" key="8">
    <source>
        <dbReference type="PROSITE" id="PS51371"/>
    </source>
</evidence>
<evidence type="ECO:0000313" key="11">
    <source>
        <dbReference type="Proteomes" id="UP000824161"/>
    </source>
</evidence>
<keyword evidence="10" id="KW-0413">Isomerase</keyword>
<dbReference type="InterPro" id="IPR001347">
    <property type="entry name" value="SIS_dom"/>
</dbReference>